<dbReference type="InterPro" id="IPR016181">
    <property type="entry name" value="Acyl_CoA_acyltransferase"/>
</dbReference>
<keyword evidence="3" id="KW-1185">Reference proteome</keyword>
<dbReference type="EMBL" id="JANQBD010000016">
    <property type="protein sequence ID" value="MCR8633729.1"/>
    <property type="molecule type" value="Genomic_DNA"/>
</dbReference>
<accession>A0ABT1YKM0</accession>
<dbReference type="RefSeq" id="WP_258215301.1">
    <property type="nucleotide sequence ID" value="NZ_JANQBD010000016.1"/>
</dbReference>
<gene>
    <name evidence="2" type="ORF">NV381_21320</name>
</gene>
<dbReference type="PANTHER" id="PTHR43792">
    <property type="entry name" value="GNAT FAMILY, PUTATIVE (AFU_ORTHOLOGUE AFUA_3G00765)-RELATED-RELATED"/>
    <property type="match status" value="1"/>
</dbReference>
<protein>
    <submittedName>
        <fullName evidence="2">GNAT family N-acetyltransferase</fullName>
    </submittedName>
</protein>
<dbReference type="Pfam" id="PF13302">
    <property type="entry name" value="Acetyltransf_3"/>
    <property type="match status" value="1"/>
</dbReference>
<name>A0ABT1YKM0_9BACL</name>
<evidence type="ECO:0000259" key="1">
    <source>
        <dbReference type="PROSITE" id="PS51186"/>
    </source>
</evidence>
<feature type="domain" description="N-acetyltransferase" evidence="1">
    <location>
        <begin position="15"/>
        <end position="179"/>
    </location>
</feature>
<reference evidence="2 3" key="1">
    <citation type="submission" date="2022-08" db="EMBL/GenBank/DDBJ databases">
        <title>Paenibacillus endoradicis sp. nov., Paenibacillus radicibacter sp. nov and Paenibacillus pararadicis sp. nov., three cold-adapted plant growth-promoting bacteria isolated from root of Larix gmelinii in Great Khingan.</title>
        <authorList>
            <person name="Xue H."/>
        </authorList>
    </citation>
    <scope>NUCLEOTIDE SEQUENCE [LARGE SCALE GENOMIC DNA]</scope>
    <source>
        <strain evidence="2 3">N5-1-1-5</strain>
    </source>
</reference>
<organism evidence="2 3">
    <name type="scientific">Paenibacillus radicis</name>
    <name type="common">ex Xue et al. 2023</name>
    <dbReference type="NCBI Taxonomy" id="2972489"/>
    <lineage>
        <taxon>Bacteria</taxon>
        <taxon>Bacillati</taxon>
        <taxon>Bacillota</taxon>
        <taxon>Bacilli</taxon>
        <taxon>Bacillales</taxon>
        <taxon>Paenibacillaceae</taxon>
        <taxon>Paenibacillus</taxon>
    </lineage>
</organism>
<dbReference type="PANTHER" id="PTHR43792:SF9">
    <property type="entry name" value="RIBOSOMAL-PROTEIN-ALANINE ACETYLTRANSFERASE"/>
    <property type="match status" value="1"/>
</dbReference>
<dbReference type="Proteomes" id="UP001300012">
    <property type="component" value="Unassembled WGS sequence"/>
</dbReference>
<dbReference type="SUPFAM" id="SSF55729">
    <property type="entry name" value="Acyl-CoA N-acyltransferases (Nat)"/>
    <property type="match status" value="1"/>
</dbReference>
<proteinExistence type="predicted"/>
<dbReference type="Gene3D" id="3.40.630.30">
    <property type="match status" value="1"/>
</dbReference>
<sequence>MENYSSFPTLTTNRLLLRQMTADDAADLYGIYSDPQLTKYLDWYGPSSPNHAQDLIASWNQQFENKQLLPWGITLHTNNHLIGTIMYMPIRGTFANKPLLPVNIGFELSSRYWNRGIMTEALGVVTRFGIEQIGAHRIQAEVAPGNTASLKILEKLGFKQEGLLKQYFMHEVTKTFFDVIVLSLLPL</sequence>
<comment type="caution">
    <text evidence="2">The sequence shown here is derived from an EMBL/GenBank/DDBJ whole genome shotgun (WGS) entry which is preliminary data.</text>
</comment>
<dbReference type="PROSITE" id="PS51186">
    <property type="entry name" value="GNAT"/>
    <property type="match status" value="1"/>
</dbReference>
<evidence type="ECO:0000313" key="3">
    <source>
        <dbReference type="Proteomes" id="UP001300012"/>
    </source>
</evidence>
<dbReference type="InterPro" id="IPR000182">
    <property type="entry name" value="GNAT_dom"/>
</dbReference>
<dbReference type="InterPro" id="IPR051531">
    <property type="entry name" value="N-acetyltransferase"/>
</dbReference>
<evidence type="ECO:0000313" key="2">
    <source>
        <dbReference type="EMBL" id="MCR8633729.1"/>
    </source>
</evidence>